<evidence type="ECO:0000256" key="8">
    <source>
        <dbReference type="ARBA" id="ARBA00023065"/>
    </source>
</evidence>
<keyword evidence="12" id="KW-1185">Reference proteome</keyword>
<evidence type="ECO:0000256" key="4">
    <source>
        <dbReference type="ARBA" id="ARBA00022741"/>
    </source>
</evidence>
<protein>
    <submittedName>
        <fullName evidence="11">Flagellum-specific ATP synthase</fullName>
    </submittedName>
</protein>
<dbReference type="NCBIfam" id="TIGR03497">
    <property type="entry name" value="FliI_clade2"/>
    <property type="match status" value="1"/>
</dbReference>
<evidence type="ECO:0000256" key="9">
    <source>
        <dbReference type="ARBA" id="ARBA00034006"/>
    </source>
</evidence>
<dbReference type="STRING" id="258515.SAMN05192585_11354"/>
<dbReference type="NCBIfam" id="TIGR01026">
    <property type="entry name" value="fliI_yscN"/>
    <property type="match status" value="1"/>
</dbReference>
<evidence type="ECO:0000256" key="5">
    <source>
        <dbReference type="ARBA" id="ARBA00022840"/>
    </source>
</evidence>
<dbReference type="InterPro" id="IPR003593">
    <property type="entry name" value="AAA+_ATPase"/>
</dbReference>
<comment type="subcellular location">
    <subcellularLocation>
        <location evidence="1">Cytoplasm</location>
    </subcellularLocation>
</comment>
<keyword evidence="5" id="KW-0067">ATP-binding</keyword>
<dbReference type="InterPro" id="IPR000194">
    <property type="entry name" value="ATPase_F1/V1/A1_a/bsu_nucl-bd"/>
</dbReference>
<dbReference type="GO" id="GO:0005524">
    <property type="term" value="F:ATP binding"/>
    <property type="evidence" value="ECO:0007669"/>
    <property type="project" value="UniProtKB-KW"/>
</dbReference>
<dbReference type="SMART" id="SM00382">
    <property type="entry name" value="AAA"/>
    <property type="match status" value="1"/>
</dbReference>
<dbReference type="GO" id="GO:0046933">
    <property type="term" value="F:proton-transporting ATP synthase activity, rotational mechanism"/>
    <property type="evidence" value="ECO:0007669"/>
    <property type="project" value="TreeGrafter"/>
</dbReference>
<evidence type="ECO:0000256" key="7">
    <source>
        <dbReference type="ARBA" id="ARBA00022967"/>
    </source>
</evidence>
<keyword evidence="2" id="KW-0813">Transport</keyword>
<dbReference type="PROSITE" id="PS00152">
    <property type="entry name" value="ATPASE_ALPHA_BETA"/>
    <property type="match status" value="1"/>
</dbReference>
<dbReference type="InterPro" id="IPR020003">
    <property type="entry name" value="ATPase_a/bsu_AS"/>
</dbReference>
<dbReference type="InterPro" id="IPR005714">
    <property type="entry name" value="ATPase_T3SS_FliI/YscN"/>
</dbReference>
<dbReference type="AlphaFoldDB" id="A0A1G9ZG04"/>
<reference evidence="11 12" key="1">
    <citation type="submission" date="2016-10" db="EMBL/GenBank/DDBJ databases">
        <authorList>
            <person name="de Groot N.N."/>
        </authorList>
    </citation>
    <scope>NUCLEOTIDE SEQUENCE [LARGE SCALE GENOMIC DNA]</scope>
    <source>
        <strain evidence="11 12">CGMCC 1.5012</strain>
    </source>
</reference>
<feature type="domain" description="AAA+ ATPase" evidence="10">
    <location>
        <begin position="158"/>
        <end position="340"/>
    </location>
</feature>
<organism evidence="11 12">
    <name type="scientific">Acetanaerobacterium elongatum</name>
    <dbReference type="NCBI Taxonomy" id="258515"/>
    <lineage>
        <taxon>Bacteria</taxon>
        <taxon>Bacillati</taxon>
        <taxon>Bacillota</taxon>
        <taxon>Clostridia</taxon>
        <taxon>Eubacteriales</taxon>
        <taxon>Oscillospiraceae</taxon>
        <taxon>Acetanaerobacterium</taxon>
    </lineage>
</organism>
<dbReference type="InterPro" id="IPR040627">
    <property type="entry name" value="T3SS_ATPase_C"/>
</dbReference>
<evidence type="ECO:0000256" key="1">
    <source>
        <dbReference type="ARBA" id="ARBA00004496"/>
    </source>
</evidence>
<dbReference type="FunFam" id="3.40.50.12240:FF:000002">
    <property type="entry name" value="Flagellum-specific ATP synthase FliI"/>
    <property type="match status" value="1"/>
</dbReference>
<comment type="catalytic activity">
    <reaction evidence="9">
        <text>ATP + H2O + cellular proteinSide 1 = ADP + phosphate + cellular proteinSide 2.</text>
        <dbReference type="EC" id="7.4.2.8"/>
    </reaction>
</comment>
<dbReference type="GO" id="GO:0030257">
    <property type="term" value="C:type III protein secretion system complex"/>
    <property type="evidence" value="ECO:0007669"/>
    <property type="project" value="InterPro"/>
</dbReference>
<dbReference type="InterPro" id="IPR004100">
    <property type="entry name" value="ATPase_F1/V1/A1_a/bsu_N"/>
</dbReference>
<dbReference type="PANTHER" id="PTHR15184">
    <property type="entry name" value="ATP SYNTHASE"/>
    <property type="match status" value="1"/>
</dbReference>
<keyword evidence="4" id="KW-0547">Nucleotide-binding</keyword>
<dbReference type="Pfam" id="PF02874">
    <property type="entry name" value="ATP-synt_ab_N"/>
    <property type="match status" value="1"/>
</dbReference>
<name>A0A1G9ZG04_9FIRM</name>
<evidence type="ECO:0000313" key="12">
    <source>
        <dbReference type="Proteomes" id="UP000199182"/>
    </source>
</evidence>
<gene>
    <name evidence="11" type="ORF">SAMN05192585_11354</name>
</gene>
<evidence type="ECO:0000256" key="3">
    <source>
        <dbReference type="ARBA" id="ARBA00022490"/>
    </source>
</evidence>
<dbReference type="Gene3D" id="3.40.50.12240">
    <property type="match status" value="1"/>
</dbReference>
<dbReference type="OrthoDB" id="9802718at2"/>
<dbReference type="InterPro" id="IPR027417">
    <property type="entry name" value="P-loop_NTPase"/>
</dbReference>
<dbReference type="GO" id="GO:0030254">
    <property type="term" value="P:protein secretion by the type III secretion system"/>
    <property type="evidence" value="ECO:0007669"/>
    <property type="project" value="InterPro"/>
</dbReference>
<dbReference type="PANTHER" id="PTHR15184:SF9">
    <property type="entry name" value="SPI-1 TYPE 3 SECRETION SYSTEM ATPASE"/>
    <property type="match status" value="1"/>
</dbReference>
<dbReference type="InterPro" id="IPR050053">
    <property type="entry name" value="ATPase_alpha/beta_chains"/>
</dbReference>
<dbReference type="Pfam" id="PF18269">
    <property type="entry name" value="T3SS_ATPase_C"/>
    <property type="match status" value="1"/>
</dbReference>
<dbReference type="SUPFAM" id="SSF52540">
    <property type="entry name" value="P-loop containing nucleoside triphosphate hydrolases"/>
    <property type="match status" value="1"/>
</dbReference>
<dbReference type="CDD" id="cd01136">
    <property type="entry name" value="ATPase_flagellum-secretory_path_III"/>
    <property type="match status" value="1"/>
</dbReference>
<sequence length="436" mass="47144">MCLVLEGVRSAVRRKSLITFYGKVDKIVGLMIESTGPLANIGDVCRIYAGESGRIVNAEVVGFRESRVLLMPYDDIDGIGPGSIVESTGDKLKVKVNDSLIGRILDGTGTPIDGKGEVEGNTYYSVNNTPSNPLSRPRIDTPLSFGVKAIDGLLTCGKGQRLGIFSGSGVGKSTLLGMIARNVTADVNVISLVGERGREVRDFLERDLGKEGMARSVLLVATSDQPAMQRLKCALTATTIAEYFKDQGKSVLLMMDSLTRYAMAQREIGLATGEPPVSRGYTPSVYSVMPKLLERTGNFEKGSITGIYTVLVEGDDVNEPISDTVRGIIDGHIVLSRKIAMRNQYPAIDILASVSRLMNEIVDKDQLEFANKMRSILSVYYSNYDLITIGAYKQGTNPALDAAIAKIDNVNGFLGQGVNDAFTYQQTLELMKNAVS</sequence>
<keyword evidence="8" id="KW-0406">Ion transport</keyword>
<dbReference type="GO" id="GO:0071973">
    <property type="term" value="P:bacterial-type flagellum-dependent cell motility"/>
    <property type="evidence" value="ECO:0007669"/>
    <property type="project" value="InterPro"/>
</dbReference>
<dbReference type="GO" id="GO:0008564">
    <property type="term" value="F:protein-exporting ATPase activity"/>
    <property type="evidence" value="ECO:0007669"/>
    <property type="project" value="UniProtKB-EC"/>
</dbReference>
<dbReference type="GO" id="GO:0044780">
    <property type="term" value="P:bacterial-type flagellum assembly"/>
    <property type="evidence" value="ECO:0007669"/>
    <property type="project" value="InterPro"/>
</dbReference>
<keyword evidence="7" id="KW-1278">Translocase</keyword>
<keyword evidence="6" id="KW-0653">Protein transport</keyword>
<dbReference type="CDD" id="cd18117">
    <property type="entry name" value="ATP-synt_flagellum-secretory_path_III_N"/>
    <property type="match status" value="1"/>
</dbReference>
<evidence type="ECO:0000313" key="11">
    <source>
        <dbReference type="EMBL" id="SDN20362.1"/>
    </source>
</evidence>
<evidence type="ECO:0000259" key="10">
    <source>
        <dbReference type="SMART" id="SM00382"/>
    </source>
</evidence>
<keyword evidence="3" id="KW-0963">Cytoplasm</keyword>
<dbReference type="Proteomes" id="UP000199182">
    <property type="component" value="Unassembled WGS sequence"/>
</dbReference>
<evidence type="ECO:0000256" key="6">
    <source>
        <dbReference type="ARBA" id="ARBA00022927"/>
    </source>
</evidence>
<dbReference type="Pfam" id="PF00006">
    <property type="entry name" value="ATP-synt_ab"/>
    <property type="match status" value="1"/>
</dbReference>
<dbReference type="GO" id="GO:0016887">
    <property type="term" value="F:ATP hydrolysis activity"/>
    <property type="evidence" value="ECO:0007669"/>
    <property type="project" value="InterPro"/>
</dbReference>
<accession>A0A1G9ZG04</accession>
<dbReference type="InterPro" id="IPR022425">
    <property type="entry name" value="FliI_clade2"/>
</dbReference>
<dbReference type="EMBL" id="FNID01000013">
    <property type="protein sequence ID" value="SDN20362.1"/>
    <property type="molecule type" value="Genomic_DNA"/>
</dbReference>
<evidence type="ECO:0000256" key="2">
    <source>
        <dbReference type="ARBA" id="ARBA00022448"/>
    </source>
</evidence>
<proteinExistence type="predicted"/>
<dbReference type="GO" id="GO:0005737">
    <property type="term" value="C:cytoplasm"/>
    <property type="evidence" value="ECO:0007669"/>
    <property type="project" value="UniProtKB-SubCell"/>
</dbReference>